<gene>
    <name evidence="1" type="ORF">KCX82_11585</name>
</gene>
<sequence>MNKYYCALCTDHYCRSGEVEKTTLNCPCNDDDIESIKELYQEEENFNLAYHSALTEAEGYGNKTRLEEIMDFAKKCGFSRLGIAFCLGLSKEANTLCKILRHNSFEVVSVICKNGSIPKEFLNISQEQKLRPNTYEPMCNPIGQAKLLNKAETELNIILGLCVGHDSLFIKYSEAPVTVFAVKDRVLAHNPLGALYLCDSYYKNRLFGNTNGSNGDKK</sequence>
<keyword evidence="2" id="KW-1185">Reference proteome</keyword>
<evidence type="ECO:0000313" key="2">
    <source>
        <dbReference type="Proteomes" id="UP000675664"/>
    </source>
</evidence>
<reference evidence="1" key="1">
    <citation type="submission" date="2021-04" db="EMBL/GenBank/DDBJ databases">
        <title>Sinoanaerobacter chloroacetimidivorans sp. nov., an obligate anaerobic bacterium isolated from anaerobic sludge.</title>
        <authorList>
            <person name="Bao Y."/>
        </authorList>
    </citation>
    <scope>NUCLEOTIDE SEQUENCE</scope>
    <source>
        <strain evidence="1">BAD-6</strain>
    </source>
</reference>
<dbReference type="EMBL" id="JAGSND010000007">
    <property type="protein sequence ID" value="MBR0598522.1"/>
    <property type="molecule type" value="Genomic_DNA"/>
</dbReference>
<accession>A0A8J8B2A5</accession>
<dbReference type="AlphaFoldDB" id="A0A8J8B2A5"/>
<dbReference type="Pfam" id="PF08901">
    <property type="entry name" value="DUF1847"/>
    <property type="match status" value="1"/>
</dbReference>
<proteinExistence type="predicted"/>
<comment type="caution">
    <text evidence="1">The sequence shown here is derived from an EMBL/GenBank/DDBJ whole genome shotgun (WGS) entry which is preliminary data.</text>
</comment>
<dbReference type="InterPro" id="IPR014997">
    <property type="entry name" value="DUF1847"/>
</dbReference>
<protein>
    <submittedName>
        <fullName evidence="1">DUF1847 domain-containing protein</fullName>
    </submittedName>
</protein>
<name>A0A8J8B2A5_9FIRM</name>
<organism evidence="1 2">
    <name type="scientific">Sinanaerobacter chloroacetimidivorans</name>
    <dbReference type="NCBI Taxonomy" id="2818044"/>
    <lineage>
        <taxon>Bacteria</taxon>
        <taxon>Bacillati</taxon>
        <taxon>Bacillota</taxon>
        <taxon>Clostridia</taxon>
        <taxon>Peptostreptococcales</taxon>
        <taxon>Anaerovoracaceae</taxon>
        <taxon>Sinanaerobacter</taxon>
    </lineage>
</organism>
<reference evidence="1" key="2">
    <citation type="submission" date="2021-04" db="EMBL/GenBank/DDBJ databases">
        <authorList>
            <person name="Liu J."/>
        </authorList>
    </citation>
    <scope>NUCLEOTIDE SEQUENCE</scope>
    <source>
        <strain evidence="1">BAD-6</strain>
    </source>
</reference>
<dbReference type="Proteomes" id="UP000675664">
    <property type="component" value="Unassembled WGS sequence"/>
</dbReference>
<evidence type="ECO:0000313" key="1">
    <source>
        <dbReference type="EMBL" id="MBR0598522.1"/>
    </source>
</evidence>